<sequence>MQQSGTPVSTELDVFTTQLNDALQSLVFDGLPGSDAYSVLGEIVSEFWDRAPTQVILRELYRLMLDGDLLSGMTQLGTRSAVENILCNGNVRMLPGTDVPLGAEASNVLVRLRTMFDAAMSIREDAYLREISTYDNEAMFTYRTSDGALFPSPPSYVEGEEMLAMLHGATNGADEITVASPFTSSIEKLRAIPAAEQTDFKYEVLAKKEADFILKGTELKFNVSVHSQNTIGHGKHILERIATYEIDAGIENVFGMLSGSQCTGIISDGRNVLRAADEHIKDVNDKYLLTCALNLQLPCRMVKDLEQTMLDVKVIASGYVTPTIGKKKCTFPEYLDNDTRDPLNLKVTFVVTIIPTATSMPMSTLMTTGFPVIPSFVEDVHIEPSIQDIGSDTMLPRGVIANMNESLRETDQWSNLKHELFKTKDGKFLTNRSEFPNIVQITKFGVEFEDVENLKVNHVPQYKLLSMIGLKYLSKASGVPLNIVEGWWSKVKLGPSITHSGVIRTHASPFSGTKPFNRNDLLVRYALSRMFSVGLGKVTDVGGIDSTQGVRLPQSIHLLNPKRAEALMLPLSVTKVGIIVYSLSGGLAKLLEHVNLGGKEMRDSYLNTFYQKNVPRRNSTRSRTPTSRVEDVDERPLFVTKAVPIIVNDKTTPRNDRFSLVFPSGMEVSVSAIVSDIASQMRNHKTISMRNENAVVWHPNFAIIVSQTVKILGSLPAKRTYHAVVLPAVRKSRIAPPFRNVGSAIRDSVTSPGQLVHYARLGESFGYIGGLNRALESLKRQRSGQ</sequence>
<organism evidence="1">
    <name type="scientific">viral metagenome</name>
    <dbReference type="NCBI Taxonomy" id="1070528"/>
    <lineage>
        <taxon>unclassified sequences</taxon>
        <taxon>metagenomes</taxon>
        <taxon>organismal metagenomes</taxon>
    </lineage>
</organism>
<name>A0A2V0RB32_9ZZZZ</name>
<reference evidence="1" key="1">
    <citation type="submission" date="2017-04" db="EMBL/GenBank/DDBJ databases">
        <title>Unveiling RNA virosphere associated with marine microorganisms.</title>
        <authorList>
            <person name="Urayama S."/>
            <person name="Takaki Y."/>
            <person name="Nishi S."/>
            <person name="Yoshida Y."/>
            <person name="Deguchi S."/>
            <person name="Takai K."/>
            <person name="Nunoura T."/>
        </authorList>
    </citation>
    <scope>NUCLEOTIDE SEQUENCE</scope>
</reference>
<evidence type="ECO:0000313" key="1">
    <source>
        <dbReference type="EMBL" id="GBH22563.1"/>
    </source>
</evidence>
<protein>
    <submittedName>
        <fullName evidence="1">Uncharacterized protein</fullName>
    </submittedName>
</protein>
<comment type="caution">
    <text evidence="1">The sequence shown here is derived from an EMBL/GenBank/DDBJ whole genome shotgun (WGS) entry which is preliminary data.</text>
</comment>
<dbReference type="AlphaFoldDB" id="A0A2V0RB32"/>
<accession>A0A2V0RB32</accession>
<dbReference type="EMBL" id="BDQC01000160">
    <property type="protein sequence ID" value="GBH22563.1"/>
    <property type="molecule type" value="Genomic_RNA"/>
</dbReference>
<proteinExistence type="predicted"/>